<organism evidence="9 10">
    <name type="scientific">Paenibacillus vortex V453</name>
    <dbReference type="NCBI Taxonomy" id="715225"/>
    <lineage>
        <taxon>Bacteria</taxon>
        <taxon>Bacillati</taxon>
        <taxon>Bacillota</taxon>
        <taxon>Bacilli</taxon>
        <taxon>Bacillales</taxon>
        <taxon>Paenibacillaceae</taxon>
        <taxon>Paenibacillus</taxon>
    </lineage>
</organism>
<feature type="transmembrane region" description="Helical" evidence="8">
    <location>
        <begin position="232"/>
        <end position="256"/>
    </location>
</feature>
<evidence type="ECO:0000313" key="10">
    <source>
        <dbReference type="Proteomes" id="UP000003094"/>
    </source>
</evidence>
<evidence type="ECO:0000256" key="1">
    <source>
        <dbReference type="ARBA" id="ARBA00004141"/>
    </source>
</evidence>
<dbReference type="GO" id="GO:0009847">
    <property type="term" value="P:spore germination"/>
    <property type="evidence" value="ECO:0007669"/>
    <property type="project" value="InterPro"/>
</dbReference>
<sequence length="277" mass="30309">MASAALKETPLLIVNLIMVMTVAYVLGKGIEVLARTALIFLAVVLIIGGFSLLVILFAGIVDLQRLLPVMGEGTGPILKSVVEKNIHFPFAELIVATVLMPALNQKKTGIKAGYLAILFCGVMLAQTSAITISVLGTNITERSVFPLLTMVGKANISEFIERTEILVVMVLIIGVFFKISLYYYAALMCTSELFKIPYKKLIYPYAVIILGNSMVLSRSYSEHLMKGSKYLYTVLPVFTIVIPAVLVILVMIRILVRRMKSKSKSRSEPNSNSSPAS</sequence>
<dbReference type="PANTHER" id="PTHR34975:SF2">
    <property type="entry name" value="SPORE GERMINATION PROTEIN A2"/>
    <property type="match status" value="1"/>
</dbReference>
<evidence type="ECO:0000256" key="3">
    <source>
        <dbReference type="ARBA" id="ARBA00022448"/>
    </source>
</evidence>
<reference evidence="9 10" key="1">
    <citation type="journal article" date="2010" name="BMC Genomics">
        <title>Genome sequence of the pattern forming Paenibacillus vortex bacterium reveals potential for thriving in complex environments.</title>
        <authorList>
            <person name="Sirota-Madi A."/>
            <person name="Olender T."/>
            <person name="Helman Y."/>
            <person name="Ingham C."/>
            <person name="Brainis I."/>
            <person name="Roth D."/>
            <person name="Hagi E."/>
            <person name="Brodsky L."/>
            <person name="Leshkowitz D."/>
            <person name="Galatenko V."/>
            <person name="Nikolaev V."/>
            <person name="Mugasimangalam R.C."/>
            <person name="Bransburg-Zabary S."/>
            <person name="Gutnick D.L."/>
            <person name="Lancet D."/>
            <person name="Ben-Jacob E."/>
        </authorList>
    </citation>
    <scope>NUCLEOTIDE SEQUENCE [LARGE SCALE GENOMIC DNA]</scope>
    <source>
        <strain evidence="9 10">V453</strain>
    </source>
</reference>
<evidence type="ECO:0000256" key="2">
    <source>
        <dbReference type="ARBA" id="ARBA00007998"/>
    </source>
</evidence>
<comment type="similarity">
    <text evidence="2">Belongs to the amino acid-polyamine-organocation (APC) superfamily. Spore germination protein (SGP) (TC 2.A.3.9) family.</text>
</comment>
<evidence type="ECO:0000256" key="5">
    <source>
        <dbReference type="ARBA" id="ARBA00022692"/>
    </source>
</evidence>
<keyword evidence="4" id="KW-0309">Germination</keyword>
<dbReference type="GO" id="GO:0016020">
    <property type="term" value="C:membrane"/>
    <property type="evidence" value="ECO:0007669"/>
    <property type="project" value="UniProtKB-SubCell"/>
</dbReference>
<evidence type="ECO:0000256" key="4">
    <source>
        <dbReference type="ARBA" id="ARBA00022544"/>
    </source>
</evidence>
<feature type="transmembrane region" description="Helical" evidence="8">
    <location>
        <begin position="37"/>
        <end position="61"/>
    </location>
</feature>
<proteinExistence type="inferred from homology"/>
<evidence type="ECO:0000256" key="6">
    <source>
        <dbReference type="ARBA" id="ARBA00022989"/>
    </source>
</evidence>
<comment type="caution">
    <text evidence="9">The sequence shown here is derived from an EMBL/GenBank/DDBJ whole genome shotgun (WGS) entry which is preliminary data.</text>
</comment>
<dbReference type="EMBL" id="ADHJ01000040">
    <property type="protein sequence ID" value="EFU39378.1"/>
    <property type="molecule type" value="Genomic_DNA"/>
</dbReference>
<dbReference type="AlphaFoldDB" id="A0A2R9SPU3"/>
<dbReference type="PANTHER" id="PTHR34975">
    <property type="entry name" value="SPORE GERMINATION PROTEIN A2"/>
    <property type="match status" value="1"/>
</dbReference>
<dbReference type="Proteomes" id="UP000003094">
    <property type="component" value="Unassembled WGS sequence"/>
</dbReference>
<comment type="subcellular location">
    <subcellularLocation>
        <location evidence="1">Membrane</location>
        <topology evidence="1">Multi-pass membrane protein</topology>
    </subcellularLocation>
</comment>
<feature type="transmembrane region" description="Helical" evidence="8">
    <location>
        <begin position="115"/>
        <end position="136"/>
    </location>
</feature>
<feature type="transmembrane region" description="Helical" evidence="8">
    <location>
        <begin position="201"/>
        <end position="220"/>
    </location>
</feature>
<feature type="transmembrane region" description="Helical" evidence="8">
    <location>
        <begin position="86"/>
        <end position="103"/>
    </location>
</feature>
<dbReference type="KEGG" id="pvo:PVOR_24991"/>
<keyword evidence="5 8" id="KW-0812">Transmembrane</keyword>
<dbReference type="InterPro" id="IPR004761">
    <property type="entry name" value="Spore_GerAB"/>
</dbReference>
<name>A0A2R9SPU3_9BACL</name>
<gene>
    <name evidence="9" type="ORF">PVOR_24991</name>
</gene>
<evidence type="ECO:0000256" key="7">
    <source>
        <dbReference type="ARBA" id="ARBA00023136"/>
    </source>
</evidence>
<accession>A0A2R9SPU3</accession>
<evidence type="ECO:0000313" key="9">
    <source>
        <dbReference type="EMBL" id="EFU39378.1"/>
    </source>
</evidence>
<feature type="transmembrane region" description="Helical" evidence="8">
    <location>
        <begin position="12"/>
        <end position="30"/>
    </location>
</feature>
<keyword evidence="3" id="KW-0813">Transport</keyword>
<keyword evidence="6 8" id="KW-1133">Transmembrane helix</keyword>
<evidence type="ECO:0000256" key="8">
    <source>
        <dbReference type="SAM" id="Phobius"/>
    </source>
</evidence>
<protein>
    <submittedName>
        <fullName evidence="9">Spore germination protein KB</fullName>
    </submittedName>
</protein>
<dbReference type="Pfam" id="PF03845">
    <property type="entry name" value="Spore_permease"/>
    <property type="match status" value="1"/>
</dbReference>
<feature type="transmembrane region" description="Helical" evidence="8">
    <location>
        <begin position="165"/>
        <end position="189"/>
    </location>
</feature>
<keyword evidence="7 8" id="KW-0472">Membrane</keyword>
<keyword evidence="10" id="KW-1185">Reference proteome</keyword>
<dbReference type="NCBIfam" id="TIGR00912">
    <property type="entry name" value="2A0309"/>
    <property type="match status" value="1"/>
</dbReference>